<evidence type="ECO:0000313" key="4">
    <source>
        <dbReference type="WBParaSite" id="mrna-Wban_08323"/>
    </source>
</evidence>
<feature type="region of interest" description="Disordered" evidence="1">
    <location>
        <begin position="37"/>
        <end position="62"/>
    </location>
</feature>
<reference evidence="3" key="2">
    <citation type="journal article" date="2016" name="Mol. Ecol.">
        <title>Population genomics of the filarial nematode parasite Wuchereria bancrofti from mosquitoes.</title>
        <authorList>
            <person name="Small S.T."/>
            <person name="Reimer L.J."/>
            <person name="Tisch D.J."/>
            <person name="King C.L."/>
            <person name="Christensen B.M."/>
            <person name="Siba P.M."/>
            <person name="Kazura J.W."/>
            <person name="Serre D."/>
            <person name="Zimmerman P.A."/>
        </authorList>
    </citation>
    <scope>NUCLEOTIDE SEQUENCE</scope>
    <source>
        <strain evidence="3">pt0022</strain>
    </source>
</reference>
<evidence type="ECO:0000313" key="3">
    <source>
        <dbReference type="Proteomes" id="UP000093561"/>
    </source>
</evidence>
<evidence type="ECO:0000256" key="2">
    <source>
        <dbReference type="SAM" id="SignalP"/>
    </source>
</evidence>
<feature type="signal peptide" evidence="2">
    <location>
        <begin position="1"/>
        <end position="33"/>
    </location>
</feature>
<evidence type="ECO:0000256" key="1">
    <source>
        <dbReference type="SAM" id="MobiDB-lite"/>
    </source>
</evidence>
<sequence length="134" mass="14697">MLRVEISPPFRRLLLFLPQSLSLLLLSSPLLHGQRQLQEAGNRSTTNETSYSTSVGATQKGRRRWRHKGRICSVLPCLLSWPGLALSSLSWQVSETPVKQSSFVGVGLSEIVLIIIQSISSQCWCSFSGAPASS</sequence>
<name>A0AAF5Q0I3_WUCBA</name>
<dbReference type="Proteomes" id="UP000093561">
    <property type="component" value="Unassembled WGS sequence"/>
</dbReference>
<reference evidence="4" key="3">
    <citation type="submission" date="2024-02" db="UniProtKB">
        <authorList>
            <consortium name="WormBaseParasite"/>
        </authorList>
    </citation>
    <scope>IDENTIFICATION</scope>
    <source>
        <strain evidence="4">pt0022</strain>
    </source>
</reference>
<accession>A0AAF5Q0I3</accession>
<organism evidence="3 4">
    <name type="scientific">Wuchereria bancrofti</name>
    <dbReference type="NCBI Taxonomy" id="6293"/>
    <lineage>
        <taxon>Eukaryota</taxon>
        <taxon>Metazoa</taxon>
        <taxon>Ecdysozoa</taxon>
        <taxon>Nematoda</taxon>
        <taxon>Chromadorea</taxon>
        <taxon>Rhabditida</taxon>
        <taxon>Spirurina</taxon>
        <taxon>Spiruromorpha</taxon>
        <taxon>Filarioidea</taxon>
        <taxon>Onchocercidae</taxon>
        <taxon>Wuchereria</taxon>
    </lineage>
</organism>
<reference evidence="3" key="1">
    <citation type="submission" date="2015-03" db="EMBL/GenBank/DDBJ databases">
        <title>Wuchereria bancrofti Genome Sequencing Papua New Guinea Strain.</title>
        <authorList>
            <person name="Small S.T."/>
            <person name="Serre D."/>
            <person name="Zimmerman P.A."/>
        </authorList>
    </citation>
    <scope>NUCLEOTIDE SEQUENCE [LARGE SCALE GENOMIC DNA]</scope>
    <source>
        <strain evidence="3">pt0022</strain>
    </source>
</reference>
<keyword evidence="2" id="KW-0732">Signal</keyword>
<dbReference type="WBParaSite" id="mrna-Wban_08323">
    <property type="protein sequence ID" value="mrna-Wban_08323"/>
    <property type="gene ID" value="Wban_08323"/>
</dbReference>
<feature type="chain" id="PRO_5041958910" evidence="2">
    <location>
        <begin position="34"/>
        <end position="134"/>
    </location>
</feature>
<feature type="compositionally biased region" description="Polar residues" evidence="1">
    <location>
        <begin position="37"/>
        <end position="57"/>
    </location>
</feature>
<protein>
    <submittedName>
        <fullName evidence="4">Uncharacterized protein</fullName>
    </submittedName>
</protein>
<proteinExistence type="predicted"/>
<dbReference type="AlphaFoldDB" id="A0AAF5Q0I3"/>